<dbReference type="RefSeq" id="WP_146008464.1">
    <property type="nucleotide sequence ID" value="NZ_CP142381.1"/>
</dbReference>
<reference evidence="2 3" key="1">
    <citation type="submission" date="2021-05" db="EMBL/GenBank/DDBJ databases">
        <title>Draft Whole Genome Sequencing Of Biosensor Chromobacterium violaceum Strain CV026 Reveals A Regulatory RNA In Chromobacterium violaceum Phenotype Regulatory Network.</title>
        <authorList>
            <person name="Hong K.W."/>
            <person name="Chan K.G."/>
            <person name="Chang C.-Y."/>
        </authorList>
    </citation>
    <scope>NUCLEOTIDE SEQUENCE [LARGE SCALE GENOMIC DNA]</scope>
    <source>
        <strain evidence="2 3">ATCC 31532</strain>
    </source>
</reference>
<feature type="region of interest" description="Disordered" evidence="1">
    <location>
        <begin position="1"/>
        <end position="23"/>
    </location>
</feature>
<evidence type="ECO:0000313" key="2">
    <source>
        <dbReference type="EMBL" id="MBW8287302.1"/>
    </source>
</evidence>
<gene>
    <name evidence="2" type="ORF">KIF53_06635</name>
</gene>
<accession>A0ABS7FBD8</accession>
<sequence length="146" mass="16397">MTTAAPEIKPLEKSRASRRLPHRANDQGLALYRQQIKQGCPTPPRVFWRQAIILIIKHDNSHQMNAKLAYIQRGLLFYIANGGEQRKVYGHQSVLGMEADPNRMDPNGCKPLETGRRRAKSGLPCRFAMTELGGAADEKKPARGQH</sequence>
<dbReference type="EMBL" id="JAHDTB010000004">
    <property type="protein sequence ID" value="MBW8287302.1"/>
    <property type="molecule type" value="Genomic_DNA"/>
</dbReference>
<proteinExistence type="predicted"/>
<name>A0ABS7FBD8_9NEIS</name>
<comment type="caution">
    <text evidence="2">The sequence shown here is derived from an EMBL/GenBank/DDBJ whole genome shotgun (WGS) entry which is preliminary data.</text>
</comment>
<evidence type="ECO:0000256" key="1">
    <source>
        <dbReference type="SAM" id="MobiDB-lite"/>
    </source>
</evidence>
<dbReference type="GeneID" id="89686793"/>
<evidence type="ECO:0000313" key="3">
    <source>
        <dbReference type="Proteomes" id="UP000711178"/>
    </source>
</evidence>
<dbReference type="Proteomes" id="UP000711178">
    <property type="component" value="Unassembled WGS sequence"/>
</dbReference>
<keyword evidence="3" id="KW-1185">Reference proteome</keyword>
<organism evidence="2 3">
    <name type="scientific">Chromobacterium subtsugae</name>
    <dbReference type="NCBI Taxonomy" id="251747"/>
    <lineage>
        <taxon>Bacteria</taxon>
        <taxon>Pseudomonadati</taxon>
        <taxon>Pseudomonadota</taxon>
        <taxon>Betaproteobacteria</taxon>
        <taxon>Neisseriales</taxon>
        <taxon>Chromobacteriaceae</taxon>
        <taxon>Chromobacterium</taxon>
    </lineage>
</organism>
<protein>
    <submittedName>
        <fullName evidence="2">Uncharacterized protein</fullName>
    </submittedName>
</protein>